<accession>A0A8S5TJP4</accession>
<reference evidence="1" key="1">
    <citation type="journal article" date="2021" name="Proc. Natl. Acad. Sci. U.S.A.">
        <title>A Catalog of Tens of Thousands of Viruses from Human Metagenomes Reveals Hidden Associations with Chronic Diseases.</title>
        <authorList>
            <person name="Tisza M.J."/>
            <person name="Buck C.B."/>
        </authorList>
    </citation>
    <scope>NUCLEOTIDE SEQUENCE</scope>
    <source>
        <strain evidence="1">Ct9dX1</strain>
    </source>
</reference>
<protein>
    <submittedName>
        <fullName evidence="1">Major capsid protein</fullName>
    </submittedName>
</protein>
<dbReference type="Gene3D" id="3.30.2400.30">
    <property type="match status" value="1"/>
</dbReference>
<dbReference type="Pfam" id="PF09950">
    <property type="entry name" value="Major_capside"/>
    <property type="match status" value="1"/>
</dbReference>
<sequence>MSNEMRYDEQDLMACKTSGLFREDAGESVFFAQELQKVKAKTYDVKTPANNAMSIFPVTSEADPGADTVAFDSYDSVGMAKIITNYADDLPRADVKAQRTIVKVFDIATSYGYSIKDIRRAKMTGKPLTTRKAESARRANDALVNKIAFQGDAEHGILGIFKHPNITKYVLPADGEGSATTWDKKTPVQILRDMNNAVSMIVDITKGVEIPDTILLPIDKYNIIATTLLPDSGGQTILSFFQEKNPYIQTIKSIHEASGAGTGGKDIMFIYRNDENALSLEIPLPFEQLAPQRKNLEMVIPCDSSTAGVMVYYPLSICMAEGI</sequence>
<dbReference type="EMBL" id="BK032832">
    <property type="protein sequence ID" value="DAF63010.1"/>
    <property type="molecule type" value="Genomic_DNA"/>
</dbReference>
<dbReference type="PIRSF" id="PIRSF029202">
    <property type="entry name" value="UCP029202"/>
    <property type="match status" value="1"/>
</dbReference>
<organism evidence="1">
    <name type="scientific">Myoviridae sp. ct9dX1</name>
    <dbReference type="NCBI Taxonomy" id="2827665"/>
    <lineage>
        <taxon>Viruses</taxon>
        <taxon>Duplodnaviria</taxon>
        <taxon>Heunggongvirae</taxon>
        <taxon>Uroviricota</taxon>
        <taxon>Caudoviricetes</taxon>
    </lineage>
</organism>
<proteinExistence type="predicted"/>
<name>A0A8S5TJP4_9CAUD</name>
<evidence type="ECO:0000313" key="1">
    <source>
        <dbReference type="EMBL" id="DAF63010.1"/>
    </source>
</evidence>
<dbReference type="InterPro" id="IPR020049">
    <property type="entry name" value="Major_capsid-like"/>
</dbReference>